<keyword evidence="2" id="KW-0378">Hydrolase</keyword>
<dbReference type="Gene3D" id="3.60.15.10">
    <property type="entry name" value="Ribonuclease Z/Hydroxyacylglutathione hydrolase-like"/>
    <property type="match status" value="1"/>
</dbReference>
<evidence type="ECO:0000313" key="2">
    <source>
        <dbReference type="EMBL" id="RLJ62083.1"/>
    </source>
</evidence>
<dbReference type="RefSeq" id="WP_121243219.1">
    <property type="nucleotide sequence ID" value="NZ_BHVV01000002.1"/>
</dbReference>
<gene>
    <name evidence="2" type="ORF">DFR35_2725</name>
</gene>
<dbReference type="InterPro" id="IPR037482">
    <property type="entry name" value="ST1585_MBL-fold"/>
</dbReference>
<protein>
    <submittedName>
        <fullName evidence="2">Hydroxyacylglutathione hydrolase</fullName>
    </submittedName>
</protein>
<sequence>MHLIDYHNGIHAFDAGYVRHMLAAIHLVVDDGRAAFVDTGSNASLPHAQAALAALGLTADAVDYVILTHIHLDHAGGAGAMMRTFPGARLVVHPRGARHMIDPARLMAATEEVYGRETARALYGELLPVAAERIIEATEGTTIKLGHRELVCHDSPGHAKHHVFIHDRAAKGIFTGDTFGISYRELDVDGRAFVFPSATPVQFDPVDMRDSVERMMALEPEAVYLTHFSRLGSPRPLAAQMLRRMDDCVKLTLAAVKAAAGADPVPTIRTALAGYLLEEARAHGVALAEEEILELWRLDLDLDAQGLAVWATAAAK</sequence>
<organism evidence="2 3">
    <name type="scientific">Sulfurisoma sediminicola</name>
    <dbReference type="NCBI Taxonomy" id="1381557"/>
    <lineage>
        <taxon>Bacteria</taxon>
        <taxon>Pseudomonadati</taxon>
        <taxon>Pseudomonadota</taxon>
        <taxon>Betaproteobacteria</taxon>
        <taxon>Nitrosomonadales</taxon>
        <taxon>Sterolibacteriaceae</taxon>
        <taxon>Sulfurisoma</taxon>
    </lineage>
</organism>
<dbReference type="PANTHER" id="PTHR42951">
    <property type="entry name" value="METALLO-BETA-LACTAMASE DOMAIN-CONTAINING"/>
    <property type="match status" value="1"/>
</dbReference>
<evidence type="ECO:0000313" key="3">
    <source>
        <dbReference type="Proteomes" id="UP000268908"/>
    </source>
</evidence>
<proteinExistence type="predicted"/>
<dbReference type="EMBL" id="RCCI01000008">
    <property type="protein sequence ID" value="RLJ62083.1"/>
    <property type="molecule type" value="Genomic_DNA"/>
</dbReference>
<dbReference type="CDD" id="cd07726">
    <property type="entry name" value="ST1585-like_MBL-fold"/>
    <property type="match status" value="1"/>
</dbReference>
<keyword evidence="3" id="KW-1185">Reference proteome</keyword>
<dbReference type="OrthoDB" id="9784009at2"/>
<dbReference type="InterPro" id="IPR036866">
    <property type="entry name" value="RibonucZ/Hydroxyglut_hydro"/>
</dbReference>
<name>A0A497X914_9PROT</name>
<reference evidence="2 3" key="1">
    <citation type="submission" date="2018-10" db="EMBL/GenBank/DDBJ databases">
        <title>Genomic Encyclopedia of Type Strains, Phase IV (KMG-IV): sequencing the most valuable type-strain genomes for metagenomic binning, comparative biology and taxonomic classification.</title>
        <authorList>
            <person name="Goeker M."/>
        </authorList>
    </citation>
    <scope>NUCLEOTIDE SEQUENCE [LARGE SCALE GENOMIC DNA]</scope>
    <source>
        <strain evidence="2 3">DSM 26916</strain>
    </source>
</reference>
<evidence type="ECO:0000259" key="1">
    <source>
        <dbReference type="SMART" id="SM00849"/>
    </source>
</evidence>
<dbReference type="InterPro" id="IPR001279">
    <property type="entry name" value="Metallo-B-lactamas"/>
</dbReference>
<dbReference type="SMART" id="SM00849">
    <property type="entry name" value="Lactamase_B"/>
    <property type="match status" value="1"/>
</dbReference>
<comment type="caution">
    <text evidence="2">The sequence shown here is derived from an EMBL/GenBank/DDBJ whole genome shotgun (WGS) entry which is preliminary data.</text>
</comment>
<feature type="domain" description="Metallo-beta-lactamase" evidence="1">
    <location>
        <begin position="22"/>
        <end position="227"/>
    </location>
</feature>
<dbReference type="GO" id="GO:0016787">
    <property type="term" value="F:hydrolase activity"/>
    <property type="evidence" value="ECO:0007669"/>
    <property type="project" value="UniProtKB-KW"/>
</dbReference>
<dbReference type="Pfam" id="PF00753">
    <property type="entry name" value="Lactamase_B"/>
    <property type="match status" value="1"/>
</dbReference>
<dbReference type="InterPro" id="IPR050855">
    <property type="entry name" value="NDM-1-like"/>
</dbReference>
<accession>A0A497X914</accession>
<dbReference type="SUPFAM" id="SSF56281">
    <property type="entry name" value="Metallo-hydrolase/oxidoreductase"/>
    <property type="match status" value="1"/>
</dbReference>
<dbReference type="PANTHER" id="PTHR42951:SF22">
    <property type="entry name" value="METALLO BETA-LACTAMASE SUPERFAMILY LIPOPROTEIN"/>
    <property type="match status" value="1"/>
</dbReference>
<dbReference type="AlphaFoldDB" id="A0A497X914"/>
<dbReference type="Proteomes" id="UP000268908">
    <property type="component" value="Unassembled WGS sequence"/>
</dbReference>